<dbReference type="OrthoDB" id="343356at2"/>
<dbReference type="Pfam" id="PF09836">
    <property type="entry name" value="DUF2063"/>
    <property type="match status" value="1"/>
</dbReference>
<dbReference type="AlphaFoldDB" id="A0A098G8X9"/>
<evidence type="ECO:0000313" key="3">
    <source>
        <dbReference type="Proteomes" id="UP000032430"/>
    </source>
</evidence>
<organism evidence="2 3">
    <name type="scientific">Legionella fallonii LLAP-10</name>
    <dbReference type="NCBI Taxonomy" id="1212491"/>
    <lineage>
        <taxon>Bacteria</taxon>
        <taxon>Pseudomonadati</taxon>
        <taxon>Pseudomonadota</taxon>
        <taxon>Gammaproteobacteria</taxon>
        <taxon>Legionellales</taxon>
        <taxon>Legionellaceae</taxon>
        <taxon>Legionella</taxon>
    </lineage>
</organism>
<dbReference type="HOGENOM" id="CLU_086594_1_0_6"/>
<reference evidence="3" key="1">
    <citation type="submission" date="2014-09" db="EMBL/GenBank/DDBJ databases">
        <authorList>
            <person name="Gomez-Valero L."/>
        </authorList>
    </citation>
    <scope>NUCLEOTIDE SEQUENCE [LARGE SCALE GENOMIC DNA]</scope>
    <source>
        <strain evidence="3">ATCC700992</strain>
    </source>
</reference>
<dbReference type="EMBL" id="LN614827">
    <property type="protein sequence ID" value="CEG58454.1"/>
    <property type="molecule type" value="Genomic_DNA"/>
</dbReference>
<sequence length="261" mass="30075">MNELAQLQQQFQQFILSGRVGIDESIVQTKSVSVEKRLEIYKDAYKLRLIECLTVSFPAVHAYLGTKAFEEACSGYIDTYPSTYRSIRWFGDGLAEFLNNYYDKKYSFLAELADFEWKMTLAFDAADSKIVQIVDMASVLPESWAGMQFTFHPSIHRLNYFWNAIPLWQTLVKDEDLPELHQEDKTTSWVLWRAPDYVNQFYSLSEQEAWALDALMDGLTFGQVCEGLCQWMPAEEVGMGAASYLKNWIQSGMVSTLHILE</sequence>
<protein>
    <recommendedName>
        <fullName evidence="1">Putative DNA-binding domain-containing protein</fullName>
    </recommendedName>
</protein>
<dbReference type="STRING" id="1212491.LFA_3112"/>
<accession>A0A098G8X9</accession>
<feature type="domain" description="Putative DNA-binding" evidence="1">
    <location>
        <begin position="6"/>
        <end position="98"/>
    </location>
</feature>
<keyword evidence="3" id="KW-1185">Reference proteome</keyword>
<dbReference type="Gene3D" id="1.10.150.690">
    <property type="entry name" value="DUF2063"/>
    <property type="match status" value="1"/>
</dbReference>
<dbReference type="InterPro" id="IPR044922">
    <property type="entry name" value="DUF2063_N_sf"/>
</dbReference>
<dbReference type="InterPro" id="IPR018640">
    <property type="entry name" value="DUF2063"/>
</dbReference>
<dbReference type="KEGG" id="lfa:LFA_3112"/>
<name>A0A098G8X9_9GAMM</name>
<evidence type="ECO:0000259" key="1">
    <source>
        <dbReference type="Pfam" id="PF09836"/>
    </source>
</evidence>
<dbReference type="RefSeq" id="WP_045096767.1">
    <property type="nucleotide sequence ID" value="NZ_LN614827.1"/>
</dbReference>
<proteinExistence type="predicted"/>
<gene>
    <name evidence="2" type="ORF">LFA_3112</name>
</gene>
<dbReference type="Proteomes" id="UP000032430">
    <property type="component" value="Chromosome I"/>
</dbReference>
<evidence type="ECO:0000313" key="2">
    <source>
        <dbReference type="EMBL" id="CEG58454.1"/>
    </source>
</evidence>